<dbReference type="InterPro" id="IPR002861">
    <property type="entry name" value="Reeler_dom"/>
</dbReference>
<evidence type="ECO:0000313" key="3">
    <source>
        <dbReference type="WBParaSite" id="PSAMB.scaffold5080size12707.g25876.t1"/>
    </source>
</evidence>
<evidence type="ECO:0000313" key="2">
    <source>
        <dbReference type="Proteomes" id="UP000887566"/>
    </source>
</evidence>
<name>A0A914WS78_9BILA</name>
<sequence length="128" mass="14270">MGQKFATELRKLAPDTLDGGCVDLSAAVAEHGGVAWWRTAGIDKQICSNLERVSSRMQLRHCLGPVARQSHESQRSNGQALSKLRNAAVLDWSARLRHLSSHFPHYFVLQFLPLFSLTALPNCGRIKY</sequence>
<dbReference type="WBParaSite" id="PSAMB.scaffold5080size12707.g25876.t1">
    <property type="protein sequence ID" value="PSAMB.scaffold5080size12707.g25876.t1"/>
    <property type="gene ID" value="PSAMB.scaffold5080size12707.g25876"/>
</dbReference>
<dbReference type="AlphaFoldDB" id="A0A914WS78"/>
<feature type="domain" description="Reelin" evidence="1">
    <location>
        <begin position="1"/>
        <end position="59"/>
    </location>
</feature>
<reference evidence="3" key="1">
    <citation type="submission" date="2022-11" db="UniProtKB">
        <authorList>
            <consortium name="WormBaseParasite"/>
        </authorList>
    </citation>
    <scope>IDENTIFICATION</scope>
</reference>
<organism evidence="2 3">
    <name type="scientific">Plectus sambesii</name>
    <dbReference type="NCBI Taxonomy" id="2011161"/>
    <lineage>
        <taxon>Eukaryota</taxon>
        <taxon>Metazoa</taxon>
        <taxon>Ecdysozoa</taxon>
        <taxon>Nematoda</taxon>
        <taxon>Chromadorea</taxon>
        <taxon>Plectida</taxon>
        <taxon>Plectina</taxon>
        <taxon>Plectoidea</taxon>
        <taxon>Plectidae</taxon>
        <taxon>Plectus</taxon>
    </lineage>
</organism>
<dbReference type="PROSITE" id="PS51019">
    <property type="entry name" value="REELIN"/>
    <property type="match status" value="1"/>
</dbReference>
<keyword evidence="2" id="KW-1185">Reference proteome</keyword>
<proteinExistence type="predicted"/>
<dbReference type="Proteomes" id="UP000887566">
    <property type="component" value="Unplaced"/>
</dbReference>
<protein>
    <submittedName>
        <fullName evidence="3">Reelin domain-containing protein</fullName>
    </submittedName>
</protein>
<accession>A0A914WS78</accession>
<evidence type="ECO:0000259" key="1">
    <source>
        <dbReference type="PROSITE" id="PS51019"/>
    </source>
</evidence>